<dbReference type="RefSeq" id="WP_274153581.1">
    <property type="nucleotide sequence ID" value="NZ_CP117812.1"/>
</dbReference>
<dbReference type="NCBIfam" id="NF004363">
    <property type="entry name" value="PRK05738.2-4"/>
    <property type="match status" value="1"/>
</dbReference>
<evidence type="ECO:0000313" key="6">
    <source>
        <dbReference type="Proteomes" id="UP001214250"/>
    </source>
</evidence>
<evidence type="ECO:0000256" key="3">
    <source>
        <dbReference type="ARBA" id="ARBA00023274"/>
    </source>
</evidence>
<keyword evidence="4" id="KW-0694">RNA-binding</keyword>
<dbReference type="Pfam" id="PF00276">
    <property type="entry name" value="Ribosomal_L23"/>
    <property type="match status" value="1"/>
</dbReference>
<keyword evidence="3 4" id="KW-0687">Ribonucleoprotein</keyword>
<dbReference type="SUPFAM" id="SSF54189">
    <property type="entry name" value="Ribosomal proteins S24e, L23 and L15e"/>
    <property type="match status" value="1"/>
</dbReference>
<accession>A0ABY7W0R3</accession>
<keyword evidence="4" id="KW-0699">rRNA-binding</keyword>
<dbReference type="Proteomes" id="UP001214250">
    <property type="component" value="Chromosome 2"/>
</dbReference>
<dbReference type="EMBL" id="CP117812">
    <property type="protein sequence ID" value="WDE98712.1"/>
    <property type="molecule type" value="Genomic_DNA"/>
</dbReference>
<dbReference type="InterPro" id="IPR013025">
    <property type="entry name" value="Ribosomal_uL23-like"/>
</dbReference>
<gene>
    <name evidence="4 5" type="primary">rplW</name>
    <name evidence="5" type="ORF">PQO03_12780</name>
</gene>
<reference evidence="5 6" key="1">
    <citation type="submission" date="2023-02" db="EMBL/GenBank/DDBJ databases">
        <title>Genome sequence of Lentisphaera profundi SAORIC-696.</title>
        <authorList>
            <person name="Kim e."/>
            <person name="Cho J.-C."/>
            <person name="Choi A."/>
            <person name="Kang I."/>
        </authorList>
    </citation>
    <scope>NUCLEOTIDE SEQUENCE [LARGE SCALE GENOMIC DNA]</scope>
    <source>
        <strain evidence="5 6">SAORIC-696</strain>
    </source>
</reference>
<keyword evidence="6" id="KW-1185">Reference proteome</keyword>
<comment type="similarity">
    <text evidence="1 4">Belongs to the universal ribosomal protein uL23 family.</text>
</comment>
<dbReference type="GO" id="GO:0005840">
    <property type="term" value="C:ribosome"/>
    <property type="evidence" value="ECO:0007669"/>
    <property type="project" value="UniProtKB-KW"/>
</dbReference>
<sequence length="93" mass="10461">MSNYKVIKTVVLTEKSSAAMEDQNKYTFKVAKSANKIEIATAIQQVFNVKVQSVNTMNYTGKKKRQRTAMAGKKANWKKAIVTLKSGEIINLY</sequence>
<dbReference type="InterPro" id="IPR012678">
    <property type="entry name" value="Ribosomal_uL23/eL15/eS24_sf"/>
</dbReference>
<evidence type="ECO:0000313" key="5">
    <source>
        <dbReference type="EMBL" id="WDE98712.1"/>
    </source>
</evidence>
<name>A0ABY7W0R3_9BACT</name>
<organism evidence="5 6">
    <name type="scientific">Lentisphaera profundi</name>
    <dbReference type="NCBI Taxonomy" id="1658616"/>
    <lineage>
        <taxon>Bacteria</taxon>
        <taxon>Pseudomonadati</taxon>
        <taxon>Lentisphaerota</taxon>
        <taxon>Lentisphaeria</taxon>
        <taxon>Lentisphaerales</taxon>
        <taxon>Lentisphaeraceae</taxon>
        <taxon>Lentisphaera</taxon>
    </lineage>
</organism>
<evidence type="ECO:0000256" key="1">
    <source>
        <dbReference type="ARBA" id="ARBA00006700"/>
    </source>
</evidence>
<evidence type="ECO:0000256" key="2">
    <source>
        <dbReference type="ARBA" id="ARBA00022980"/>
    </source>
</evidence>
<comment type="subunit">
    <text evidence="4">Part of the 50S ribosomal subunit. Contacts protein L29, and trigger factor when it is bound to the ribosome.</text>
</comment>
<protein>
    <recommendedName>
        <fullName evidence="4">Large ribosomal subunit protein uL23</fullName>
    </recommendedName>
</protein>
<comment type="function">
    <text evidence="4">One of the early assembly proteins it binds 23S rRNA. One of the proteins that surrounds the polypeptide exit tunnel on the outside of the ribosome. Forms the main docking site for trigger factor binding to the ribosome.</text>
</comment>
<keyword evidence="2 4" id="KW-0689">Ribosomal protein</keyword>
<evidence type="ECO:0000256" key="4">
    <source>
        <dbReference type="HAMAP-Rule" id="MF_01369"/>
    </source>
</evidence>
<proteinExistence type="inferred from homology"/>
<dbReference type="PANTHER" id="PTHR11620">
    <property type="entry name" value="60S RIBOSOMAL PROTEIN L23A"/>
    <property type="match status" value="1"/>
</dbReference>
<dbReference type="InterPro" id="IPR012677">
    <property type="entry name" value="Nucleotide-bd_a/b_plait_sf"/>
</dbReference>
<dbReference type="Gene3D" id="3.30.70.330">
    <property type="match status" value="1"/>
</dbReference>
<dbReference type="HAMAP" id="MF_01369_B">
    <property type="entry name" value="Ribosomal_uL23_B"/>
    <property type="match status" value="1"/>
</dbReference>